<evidence type="ECO:0000313" key="3">
    <source>
        <dbReference type="Proteomes" id="UP001166093"/>
    </source>
</evidence>
<dbReference type="InterPro" id="IPR040647">
    <property type="entry name" value="SPIN-DOC_Znf-C2H2"/>
</dbReference>
<comment type="caution">
    <text evidence="2">The sequence shown here is derived from an EMBL/GenBank/DDBJ whole genome shotgun (WGS) entry which is preliminary data.</text>
</comment>
<dbReference type="PANTHER" id="PTHR45913">
    <property type="entry name" value="EPM2A-INTERACTING PROTEIN 1"/>
    <property type="match status" value="1"/>
</dbReference>
<dbReference type="EMBL" id="JAAWVQ010024756">
    <property type="protein sequence ID" value="MBN3272834.1"/>
    <property type="molecule type" value="Genomic_DNA"/>
</dbReference>
<accession>A0ABS2XF73</accession>
<evidence type="ECO:0000259" key="1">
    <source>
        <dbReference type="Pfam" id="PF18658"/>
    </source>
</evidence>
<proteinExistence type="predicted"/>
<feature type="non-terminal residue" evidence="2">
    <location>
        <position position="275"/>
    </location>
</feature>
<protein>
    <submittedName>
        <fullName evidence="2">GTD2B protein</fullName>
    </submittedName>
</protein>
<keyword evidence="3" id="KW-1185">Reference proteome</keyword>
<dbReference type="Pfam" id="PF18658">
    <property type="entry name" value="zf-C2H2_12"/>
    <property type="match status" value="1"/>
</dbReference>
<gene>
    <name evidence="2" type="ORF">GTO93_0013535</name>
</gene>
<sequence>ECCIFNKQWTSKYFFTVALKVVCLHCKESVAVFKEYNLKRHFKGKHASKYSNFYSNEKEKTASKVARMQKEQIQEHFIVKAKCGEGRCDKDILDNLEQLKSKVNDFSYFALALYESCDVKDKAQLLIFIQLSDQVTETNPDQKLIFLHCILHQEVLCKNILKLGNVVDTVIKLVNFIKARALNHRLFISLLEKSKSELKDVVYHMNVRWLSLGKVLKRVWDLSTEIDQFLKIKGKDADFSQLNDVDWIADFTFPVDVMGHMNKLNANLRKRAFYT</sequence>
<dbReference type="Proteomes" id="UP001166093">
    <property type="component" value="Unassembled WGS sequence"/>
</dbReference>
<evidence type="ECO:0000313" key="2">
    <source>
        <dbReference type="EMBL" id="MBN3272834.1"/>
    </source>
</evidence>
<name>A0ABS2XF73_POLSP</name>
<feature type="non-terminal residue" evidence="2">
    <location>
        <position position="1"/>
    </location>
</feature>
<dbReference type="PANTHER" id="PTHR45913:SF9">
    <property type="entry name" value="GENERAL TRANSCRIPTION FACTOR II-I REPEAT DOMAIN-CONTAINING PROTEIN 2-LIKE-RELATED"/>
    <property type="match status" value="1"/>
</dbReference>
<reference evidence="2" key="1">
    <citation type="journal article" date="2021" name="Cell">
        <title>Tracing the genetic footprints of vertebrate landing in non-teleost ray-finned fishes.</title>
        <authorList>
            <person name="Bi X."/>
            <person name="Wang K."/>
            <person name="Yang L."/>
            <person name="Pan H."/>
            <person name="Jiang H."/>
            <person name="Wei Q."/>
            <person name="Fang M."/>
            <person name="Yu H."/>
            <person name="Zhu C."/>
            <person name="Cai Y."/>
            <person name="He Y."/>
            <person name="Gan X."/>
            <person name="Zeng H."/>
            <person name="Yu D."/>
            <person name="Zhu Y."/>
            <person name="Jiang H."/>
            <person name="Qiu Q."/>
            <person name="Yang H."/>
            <person name="Zhang Y.E."/>
            <person name="Wang W."/>
            <person name="Zhu M."/>
            <person name="He S."/>
            <person name="Zhang G."/>
        </authorList>
    </citation>
    <scope>NUCLEOTIDE SEQUENCE</scope>
    <source>
        <strain evidence="2">Pddl_001</strain>
    </source>
</reference>
<feature type="domain" description="SPIN-DOC-like zinc-finger" evidence="1">
    <location>
        <begin position="7"/>
        <end position="61"/>
    </location>
</feature>
<organism evidence="2 3">
    <name type="scientific">Polyodon spathula</name>
    <name type="common">North American paddlefish</name>
    <name type="synonym">Squalus spathula</name>
    <dbReference type="NCBI Taxonomy" id="7913"/>
    <lineage>
        <taxon>Eukaryota</taxon>
        <taxon>Metazoa</taxon>
        <taxon>Chordata</taxon>
        <taxon>Craniata</taxon>
        <taxon>Vertebrata</taxon>
        <taxon>Euteleostomi</taxon>
        <taxon>Actinopterygii</taxon>
        <taxon>Chondrostei</taxon>
        <taxon>Acipenseriformes</taxon>
        <taxon>Polyodontidae</taxon>
        <taxon>Polyodon</taxon>
    </lineage>
</organism>